<dbReference type="AlphaFoldDB" id="A0A1J5J428"/>
<dbReference type="InterPro" id="IPR055173">
    <property type="entry name" value="NrdR-like_N"/>
</dbReference>
<evidence type="ECO:0000256" key="7">
    <source>
        <dbReference type="HAMAP-Rule" id="MF_00440"/>
    </source>
</evidence>
<keyword evidence="7" id="KW-0479">Metal-binding</keyword>
<evidence type="ECO:0000313" key="11">
    <source>
        <dbReference type="Proteomes" id="UP000183245"/>
    </source>
</evidence>
<proteinExistence type="inferred from homology"/>
<evidence type="ECO:0000256" key="3">
    <source>
        <dbReference type="ARBA" id="ARBA00022840"/>
    </source>
</evidence>
<evidence type="ECO:0000313" key="10">
    <source>
        <dbReference type="EMBL" id="OIP98264.1"/>
    </source>
</evidence>
<dbReference type="GO" id="GO:0005524">
    <property type="term" value="F:ATP binding"/>
    <property type="evidence" value="ECO:0007669"/>
    <property type="project" value="UniProtKB-UniRule"/>
</dbReference>
<dbReference type="GO" id="GO:0008270">
    <property type="term" value="F:zinc ion binding"/>
    <property type="evidence" value="ECO:0007669"/>
    <property type="project" value="UniProtKB-UniRule"/>
</dbReference>
<dbReference type="GO" id="GO:0045892">
    <property type="term" value="P:negative regulation of DNA-templated transcription"/>
    <property type="evidence" value="ECO:0007669"/>
    <property type="project" value="UniProtKB-UniRule"/>
</dbReference>
<dbReference type="InterPro" id="IPR005144">
    <property type="entry name" value="ATP-cone_dom"/>
</dbReference>
<comment type="similarity">
    <text evidence="7">Belongs to the NrdR family.</text>
</comment>
<dbReference type="InterPro" id="IPR003796">
    <property type="entry name" value="RNR_NrdR-like"/>
</dbReference>
<organism evidence="10 11">
    <name type="scientific">Candidatus Wirthbacteria bacterium CG2_30_54_11</name>
    <dbReference type="NCBI Taxonomy" id="1817892"/>
    <lineage>
        <taxon>Bacteria</taxon>
        <taxon>Candidatus Wirthbacteria</taxon>
    </lineage>
</organism>
<sequence length="158" mass="18483">MKCPSCMHEETRVVDSRYAEGEFAIRRRRECSKCGYRFTTFERVEIGNLTVVKKDGRREPYNRSKLERGIERAAEKRPIPPEAIKELIGKVETELRGMSTSEVSSRQIGNVVMKNLKKLDKVTYIRYASVYKEFEDLDSLEEELRKLLRRKKTTSEGN</sequence>
<evidence type="ECO:0000256" key="5">
    <source>
        <dbReference type="ARBA" id="ARBA00023125"/>
    </source>
</evidence>
<dbReference type="Pfam" id="PF22811">
    <property type="entry name" value="Zn_ribbon_NrdR"/>
    <property type="match status" value="1"/>
</dbReference>
<comment type="cofactor">
    <cofactor evidence="7">
        <name>Zn(2+)</name>
        <dbReference type="ChEBI" id="CHEBI:29105"/>
    </cofactor>
    <text evidence="7">Binds 1 zinc ion.</text>
</comment>
<keyword evidence="1 7" id="KW-0678">Repressor</keyword>
<comment type="function">
    <text evidence="7">Negatively regulates transcription of bacterial ribonucleotide reductase nrd genes and operons by binding to NrdR-boxes.</text>
</comment>
<evidence type="ECO:0000256" key="6">
    <source>
        <dbReference type="ARBA" id="ARBA00023163"/>
    </source>
</evidence>
<keyword evidence="2 7" id="KW-0547">Nucleotide-binding</keyword>
<keyword evidence="7" id="KW-0862">Zinc</keyword>
<reference evidence="10 11" key="1">
    <citation type="journal article" date="2016" name="Environ. Microbiol.">
        <title>Genomic resolution of a cold subsurface aquifer community provides metabolic insights for novel microbes adapted to high CO concentrations.</title>
        <authorList>
            <person name="Probst A.J."/>
            <person name="Castelle C.J."/>
            <person name="Singh A."/>
            <person name="Brown C.T."/>
            <person name="Anantharaman K."/>
            <person name="Sharon I."/>
            <person name="Hug L.A."/>
            <person name="Burstein D."/>
            <person name="Emerson J.B."/>
            <person name="Thomas B.C."/>
            <person name="Banfield J.F."/>
        </authorList>
    </citation>
    <scope>NUCLEOTIDE SEQUENCE [LARGE SCALE GENOMIC DNA]</scope>
    <source>
        <strain evidence="10">CG2_30_54_11</strain>
    </source>
</reference>
<evidence type="ECO:0000256" key="4">
    <source>
        <dbReference type="ARBA" id="ARBA00023015"/>
    </source>
</evidence>
<dbReference type="EMBL" id="MNZT01000033">
    <property type="protein sequence ID" value="OIP98264.1"/>
    <property type="molecule type" value="Genomic_DNA"/>
</dbReference>
<feature type="domain" description="ATP-cone" evidence="9">
    <location>
        <begin position="49"/>
        <end position="139"/>
    </location>
</feature>
<dbReference type="PANTHER" id="PTHR30455">
    <property type="entry name" value="TRANSCRIPTIONAL REPRESSOR NRDR"/>
    <property type="match status" value="1"/>
</dbReference>
<dbReference type="STRING" id="1817892.AUK40_01810"/>
<evidence type="ECO:0000256" key="2">
    <source>
        <dbReference type="ARBA" id="ARBA00022741"/>
    </source>
</evidence>
<dbReference type="PROSITE" id="PS51161">
    <property type="entry name" value="ATP_CONE"/>
    <property type="match status" value="1"/>
</dbReference>
<evidence type="ECO:0000259" key="9">
    <source>
        <dbReference type="PROSITE" id="PS51161"/>
    </source>
</evidence>
<dbReference type="HAMAP" id="MF_00440">
    <property type="entry name" value="NrdR"/>
    <property type="match status" value="1"/>
</dbReference>
<keyword evidence="7" id="KW-0863">Zinc-finger</keyword>
<keyword evidence="3 7" id="KW-0067">ATP-binding</keyword>
<gene>
    <name evidence="7" type="primary">nrdR</name>
    <name evidence="10" type="ORF">AUK40_01810</name>
</gene>
<dbReference type="Pfam" id="PF03477">
    <property type="entry name" value="ATP-cone"/>
    <property type="match status" value="1"/>
</dbReference>
<comment type="caution">
    <text evidence="10">The sequence shown here is derived from an EMBL/GenBank/DDBJ whole genome shotgun (WGS) entry which is preliminary data.</text>
</comment>
<evidence type="ECO:0000256" key="1">
    <source>
        <dbReference type="ARBA" id="ARBA00022491"/>
    </source>
</evidence>
<feature type="zinc finger region" evidence="7">
    <location>
        <begin position="3"/>
        <end position="34"/>
    </location>
</feature>
<dbReference type="PANTHER" id="PTHR30455:SF2">
    <property type="entry name" value="TRANSCRIPTIONAL REPRESSOR NRDR"/>
    <property type="match status" value="1"/>
</dbReference>
<keyword evidence="5 7" id="KW-0238">DNA-binding</keyword>
<protein>
    <recommendedName>
        <fullName evidence="7">Transcriptional repressor NrdR</fullName>
    </recommendedName>
</protein>
<dbReference type="NCBIfam" id="TIGR00244">
    <property type="entry name" value="transcriptional regulator NrdR"/>
    <property type="match status" value="1"/>
</dbReference>
<accession>A0A1J5J428</accession>
<keyword evidence="8" id="KW-0175">Coiled coil</keyword>
<name>A0A1J5J428_9BACT</name>
<evidence type="ECO:0000256" key="8">
    <source>
        <dbReference type="SAM" id="Coils"/>
    </source>
</evidence>
<dbReference type="GO" id="GO:0003677">
    <property type="term" value="F:DNA binding"/>
    <property type="evidence" value="ECO:0007669"/>
    <property type="project" value="UniProtKB-KW"/>
</dbReference>
<keyword evidence="6 7" id="KW-0804">Transcription</keyword>
<feature type="coiled-coil region" evidence="8">
    <location>
        <begin position="130"/>
        <end position="157"/>
    </location>
</feature>
<dbReference type="Proteomes" id="UP000183245">
    <property type="component" value="Unassembled WGS sequence"/>
</dbReference>
<keyword evidence="4 7" id="KW-0805">Transcription regulation</keyword>